<dbReference type="InterPro" id="IPR025476">
    <property type="entry name" value="Helitron_helicase-like"/>
</dbReference>
<sequence length="284" mass="32201">MSLREFVAYPLYDRTGSHSLLLLGGRLTQLYCVDQWAKAEQERLRMRVILRQTGIVSEENVSLDANTIGRRLILPPSFTGGPRYMYQRFQDAMAIVRELGAHNIFITMMCNPKWVEIQENIRPGQTASDRPDVRGLPHAHILLITRPEDKLLTAEDVDRLVLAEIPDKEKQPQLYGTVVTCMLHGPCGDANKNSLCMKNGKCSKTFPKPLAEETTMAVDKYHWVVPDNPFLSQKYNCHINVEICATSKAVKYIYKYAYKGADMTMVTIEGGIQDHSLNEFCSIC</sequence>
<keyword evidence="2" id="KW-0378">Hydrolase</keyword>
<gene>
    <name evidence="2" type="ORF">PHPALM_19564</name>
</gene>
<dbReference type="AlphaFoldDB" id="A0A2P4XH20"/>
<comment type="caution">
    <text evidence="2">The sequence shown here is derived from an EMBL/GenBank/DDBJ whole genome shotgun (WGS) entry which is preliminary data.</text>
</comment>
<dbReference type="PANTHER" id="PTHR10492">
    <property type="match status" value="1"/>
</dbReference>
<dbReference type="GO" id="GO:0004386">
    <property type="term" value="F:helicase activity"/>
    <property type="evidence" value="ECO:0007669"/>
    <property type="project" value="UniProtKB-KW"/>
</dbReference>
<organism evidence="2 3">
    <name type="scientific">Phytophthora palmivora</name>
    <dbReference type="NCBI Taxonomy" id="4796"/>
    <lineage>
        <taxon>Eukaryota</taxon>
        <taxon>Sar</taxon>
        <taxon>Stramenopiles</taxon>
        <taxon>Oomycota</taxon>
        <taxon>Peronosporomycetes</taxon>
        <taxon>Peronosporales</taxon>
        <taxon>Peronosporaceae</taxon>
        <taxon>Phytophthora</taxon>
    </lineage>
</organism>
<evidence type="ECO:0000313" key="2">
    <source>
        <dbReference type="EMBL" id="POM64849.1"/>
    </source>
</evidence>
<keyword evidence="2" id="KW-0067">ATP-binding</keyword>
<evidence type="ECO:0000313" key="3">
    <source>
        <dbReference type="Proteomes" id="UP000237271"/>
    </source>
</evidence>
<reference evidence="2 3" key="1">
    <citation type="journal article" date="2017" name="Genome Biol. Evol.">
        <title>Phytophthora megakarya and P. palmivora, closely related causal agents of cacao black pod rot, underwent increases in genome sizes and gene numbers by different mechanisms.</title>
        <authorList>
            <person name="Ali S.S."/>
            <person name="Shao J."/>
            <person name="Lary D.J."/>
            <person name="Kronmiller B."/>
            <person name="Shen D."/>
            <person name="Strem M.D."/>
            <person name="Amoako-Attah I."/>
            <person name="Akrofi A.Y."/>
            <person name="Begoude B.A."/>
            <person name="Ten Hoopen G.M."/>
            <person name="Coulibaly K."/>
            <person name="Kebe B.I."/>
            <person name="Melnick R.L."/>
            <person name="Guiltinan M.J."/>
            <person name="Tyler B.M."/>
            <person name="Meinhardt L.W."/>
            <person name="Bailey B.A."/>
        </authorList>
    </citation>
    <scope>NUCLEOTIDE SEQUENCE [LARGE SCALE GENOMIC DNA]</scope>
    <source>
        <strain evidence="3">sbr112.9</strain>
    </source>
</reference>
<dbReference type="OrthoDB" id="120387at2759"/>
<feature type="domain" description="Helitron helicase-like" evidence="1">
    <location>
        <begin position="6"/>
        <end position="133"/>
    </location>
</feature>
<keyword evidence="3" id="KW-1185">Reference proteome</keyword>
<evidence type="ECO:0000259" key="1">
    <source>
        <dbReference type="Pfam" id="PF14214"/>
    </source>
</evidence>
<name>A0A2P4XH20_9STRA</name>
<dbReference type="EMBL" id="NCKW01011048">
    <property type="protein sequence ID" value="POM64849.1"/>
    <property type="molecule type" value="Genomic_DNA"/>
</dbReference>
<keyword evidence="2" id="KW-0347">Helicase</keyword>
<keyword evidence="2" id="KW-0547">Nucleotide-binding</keyword>
<dbReference type="Pfam" id="PF14214">
    <property type="entry name" value="Helitron_like_N"/>
    <property type="match status" value="1"/>
</dbReference>
<dbReference type="Proteomes" id="UP000237271">
    <property type="component" value="Unassembled WGS sequence"/>
</dbReference>
<proteinExistence type="predicted"/>
<protein>
    <submittedName>
        <fullName evidence="2">Helitron helicase-like protein</fullName>
    </submittedName>
</protein>
<accession>A0A2P4XH20</accession>
<dbReference type="PANTHER" id="PTHR10492:SF57">
    <property type="entry name" value="ATP-DEPENDENT DNA HELICASE"/>
    <property type="match status" value="1"/>
</dbReference>